<keyword evidence="4" id="KW-0804">Transcription</keyword>
<keyword evidence="3" id="KW-0731">Sigma factor</keyword>
<comment type="similarity">
    <text evidence="1">Belongs to the sigma-70 factor family. ECF subfamily.</text>
</comment>
<evidence type="ECO:0000259" key="5">
    <source>
        <dbReference type="Pfam" id="PF04542"/>
    </source>
</evidence>
<name>A0A1T5JY49_9BACT</name>
<dbReference type="STRING" id="688867.SAMN05660236_1601"/>
<dbReference type="InterPro" id="IPR013325">
    <property type="entry name" value="RNA_pol_sigma_r2"/>
</dbReference>
<dbReference type="GO" id="GO:0016987">
    <property type="term" value="F:sigma factor activity"/>
    <property type="evidence" value="ECO:0007669"/>
    <property type="project" value="UniProtKB-KW"/>
</dbReference>
<dbReference type="InterPro" id="IPR036388">
    <property type="entry name" value="WH-like_DNA-bd_sf"/>
</dbReference>
<accession>A0A1T5JY49</accession>
<dbReference type="Gene3D" id="1.10.10.10">
    <property type="entry name" value="Winged helix-like DNA-binding domain superfamily/Winged helix DNA-binding domain"/>
    <property type="match status" value="1"/>
</dbReference>
<evidence type="ECO:0000259" key="6">
    <source>
        <dbReference type="Pfam" id="PF08281"/>
    </source>
</evidence>
<dbReference type="InterPro" id="IPR014284">
    <property type="entry name" value="RNA_pol_sigma-70_dom"/>
</dbReference>
<dbReference type="InterPro" id="IPR039425">
    <property type="entry name" value="RNA_pol_sigma-70-like"/>
</dbReference>
<protein>
    <submittedName>
        <fullName evidence="7">RNA polymerase sigma factor, sigma-70 family</fullName>
    </submittedName>
</protein>
<proteinExistence type="inferred from homology"/>
<dbReference type="Pfam" id="PF08281">
    <property type="entry name" value="Sigma70_r4_2"/>
    <property type="match status" value="1"/>
</dbReference>
<dbReference type="SUPFAM" id="SSF88946">
    <property type="entry name" value="Sigma2 domain of RNA polymerase sigma factors"/>
    <property type="match status" value="1"/>
</dbReference>
<dbReference type="InterPro" id="IPR007627">
    <property type="entry name" value="RNA_pol_sigma70_r2"/>
</dbReference>
<dbReference type="GO" id="GO:0006352">
    <property type="term" value="P:DNA-templated transcription initiation"/>
    <property type="evidence" value="ECO:0007669"/>
    <property type="project" value="InterPro"/>
</dbReference>
<gene>
    <name evidence="7" type="ORF">SAMN05660236_1601</name>
</gene>
<dbReference type="PANTHER" id="PTHR43133:SF46">
    <property type="entry name" value="RNA POLYMERASE SIGMA-70 FACTOR ECF SUBFAMILY"/>
    <property type="match status" value="1"/>
</dbReference>
<evidence type="ECO:0000313" key="8">
    <source>
        <dbReference type="Proteomes" id="UP000190961"/>
    </source>
</evidence>
<evidence type="ECO:0000313" key="7">
    <source>
        <dbReference type="EMBL" id="SKC56274.1"/>
    </source>
</evidence>
<dbReference type="RefSeq" id="WP_317043547.1">
    <property type="nucleotide sequence ID" value="NZ_FUZU01000001.1"/>
</dbReference>
<dbReference type="InterPro" id="IPR013249">
    <property type="entry name" value="RNA_pol_sigma70_r4_t2"/>
</dbReference>
<evidence type="ECO:0000256" key="4">
    <source>
        <dbReference type="ARBA" id="ARBA00023163"/>
    </source>
</evidence>
<dbReference type="Pfam" id="PF04542">
    <property type="entry name" value="Sigma70_r2"/>
    <property type="match status" value="1"/>
</dbReference>
<evidence type="ECO:0000256" key="2">
    <source>
        <dbReference type="ARBA" id="ARBA00023015"/>
    </source>
</evidence>
<dbReference type="Proteomes" id="UP000190961">
    <property type="component" value="Unassembled WGS sequence"/>
</dbReference>
<feature type="domain" description="RNA polymerase sigma-70 region 2" evidence="5">
    <location>
        <begin position="29"/>
        <end position="98"/>
    </location>
</feature>
<dbReference type="PANTHER" id="PTHR43133">
    <property type="entry name" value="RNA POLYMERASE ECF-TYPE SIGMA FACTO"/>
    <property type="match status" value="1"/>
</dbReference>
<evidence type="ECO:0000256" key="1">
    <source>
        <dbReference type="ARBA" id="ARBA00010641"/>
    </source>
</evidence>
<dbReference type="SUPFAM" id="SSF88659">
    <property type="entry name" value="Sigma3 and sigma4 domains of RNA polymerase sigma factors"/>
    <property type="match status" value="1"/>
</dbReference>
<reference evidence="7 8" key="1">
    <citation type="submission" date="2017-02" db="EMBL/GenBank/DDBJ databases">
        <authorList>
            <person name="Peterson S.W."/>
        </authorList>
    </citation>
    <scope>NUCLEOTIDE SEQUENCE [LARGE SCALE GENOMIC DNA]</scope>
    <source>
        <strain evidence="7 8">DSM 25262</strain>
    </source>
</reference>
<dbReference type="AlphaFoldDB" id="A0A1T5JY49"/>
<dbReference type="Gene3D" id="1.10.1740.10">
    <property type="match status" value="1"/>
</dbReference>
<dbReference type="NCBIfam" id="TIGR02937">
    <property type="entry name" value="sigma70-ECF"/>
    <property type="match status" value="1"/>
</dbReference>
<dbReference type="GO" id="GO:0003677">
    <property type="term" value="F:DNA binding"/>
    <property type="evidence" value="ECO:0007669"/>
    <property type="project" value="InterPro"/>
</dbReference>
<sequence>MVYRSSSHIDEKEIFERICKGDEKALEFLYKKYYRMMTKLVITNSGTEEEARDVYQDALIVFWQKATSGNLVMTSKISTYIYSICQNLWRKELDRKKRLSNEEKDSAVSLDTETAERDRIILKCIEQLGETCKKVLMYYYFEEMSMQEIADKLGFANTDTAKTKKYKCKMKLDELVKTQYSEQDFLD</sequence>
<evidence type="ECO:0000256" key="3">
    <source>
        <dbReference type="ARBA" id="ARBA00023082"/>
    </source>
</evidence>
<dbReference type="InterPro" id="IPR013324">
    <property type="entry name" value="RNA_pol_sigma_r3/r4-like"/>
</dbReference>
<organism evidence="7 8">
    <name type="scientific">Ohtaekwangia koreensis</name>
    <dbReference type="NCBI Taxonomy" id="688867"/>
    <lineage>
        <taxon>Bacteria</taxon>
        <taxon>Pseudomonadati</taxon>
        <taxon>Bacteroidota</taxon>
        <taxon>Cytophagia</taxon>
        <taxon>Cytophagales</taxon>
        <taxon>Fulvivirgaceae</taxon>
        <taxon>Ohtaekwangia</taxon>
    </lineage>
</organism>
<keyword evidence="8" id="KW-1185">Reference proteome</keyword>
<feature type="domain" description="RNA polymerase sigma factor 70 region 4 type 2" evidence="6">
    <location>
        <begin position="119"/>
        <end position="154"/>
    </location>
</feature>
<keyword evidence="2" id="KW-0805">Transcription regulation</keyword>
<dbReference type="EMBL" id="FUZU01000001">
    <property type="protein sequence ID" value="SKC56274.1"/>
    <property type="molecule type" value="Genomic_DNA"/>
</dbReference>